<evidence type="ECO:0000313" key="12">
    <source>
        <dbReference type="Proteomes" id="UP000183508"/>
    </source>
</evidence>
<evidence type="ECO:0000256" key="1">
    <source>
        <dbReference type="ARBA" id="ARBA00006100"/>
    </source>
</evidence>
<organism evidence="11 12">
    <name type="scientific">Alicyclobacillus macrosporangiidus</name>
    <dbReference type="NCBI Taxonomy" id="392015"/>
    <lineage>
        <taxon>Bacteria</taxon>
        <taxon>Bacillati</taxon>
        <taxon>Bacillota</taxon>
        <taxon>Bacilli</taxon>
        <taxon>Bacillales</taxon>
        <taxon>Alicyclobacillaceae</taxon>
        <taxon>Alicyclobacillus</taxon>
    </lineage>
</organism>
<dbReference type="SFLD" id="SFLDF00562">
    <property type="entry name" value="HemN-like__clustered_with_heat"/>
    <property type="match status" value="1"/>
</dbReference>
<dbReference type="PROSITE" id="PS51918">
    <property type="entry name" value="RADICAL_SAM"/>
    <property type="match status" value="1"/>
</dbReference>
<evidence type="ECO:0000256" key="4">
    <source>
        <dbReference type="ARBA" id="ARBA00022691"/>
    </source>
</evidence>
<dbReference type="EMBL" id="FPBV01000014">
    <property type="protein sequence ID" value="SFU93761.1"/>
    <property type="molecule type" value="Genomic_DNA"/>
</dbReference>
<dbReference type="Gene3D" id="3.20.20.70">
    <property type="entry name" value="Aldolase class I"/>
    <property type="match status" value="1"/>
</dbReference>
<comment type="function">
    <text evidence="9">Probably acts as a heme chaperone, transferring heme to an unknown acceptor. Binds one molecule of heme per monomer, possibly covalently. Binds 1 [4Fe-4S] cluster. The cluster is coordinated with 3 cysteines and an exchangeable S-adenosyl-L-methionine.</text>
</comment>
<dbReference type="SFLD" id="SFLDG01082">
    <property type="entry name" value="B12-binding_domain_containing"/>
    <property type="match status" value="1"/>
</dbReference>
<dbReference type="STRING" id="392015.SAMN05421543_11454"/>
<dbReference type="Proteomes" id="UP000183508">
    <property type="component" value="Unassembled WGS sequence"/>
</dbReference>
<dbReference type="SFLD" id="SFLDS00029">
    <property type="entry name" value="Radical_SAM"/>
    <property type="match status" value="1"/>
</dbReference>
<dbReference type="OrthoDB" id="9808022at2"/>
<dbReference type="SFLD" id="SFLDG01065">
    <property type="entry name" value="anaerobic_coproporphyrinogen-I"/>
    <property type="match status" value="1"/>
</dbReference>
<dbReference type="SFLD" id="SFLDF00288">
    <property type="entry name" value="HemN-like__clustered_with_nucl"/>
    <property type="match status" value="1"/>
</dbReference>
<dbReference type="GO" id="GO:0004109">
    <property type="term" value="F:coproporphyrinogen oxidase activity"/>
    <property type="evidence" value="ECO:0007669"/>
    <property type="project" value="InterPro"/>
</dbReference>
<sequence length="417" mass="46506">MDVNRGGLAETPREHPAARGRLVDTLHSAVPTSLYVHIPFCASRCHYCDFTTYVAPRPAMDAYVVALAEEFRLLGEAATAPLQTVFFGGGTPTLLSARQWEQVFAALHRCFRLAPGAEVTVEANPGTVDAEKLALLREAGVNRLSFGAQTFDERLLLAIGRLHDADTIRRSVVMAQDAGFTNLNLDLMFGLPDQTLNDVHESVREVVRLGVPHVSAYWLKVEPGTPFARWREQGLLSLPGEDLEADMYDLVLEELAAAGFCHYEVSNFARPGREARHNLVYWRNEPYWAAGVGAHGYAFGRRYENVRALQEYAARVRAGRRPWEVDHEVSAAEAAEDTLMLGLRLREGVSAERFWLRHGVRMEEAFAGVIDPLLAQGLLAWQEGRLRLTERAWQVANVVFERFVGALTEDEAPLDVN</sequence>
<keyword evidence="7 9" id="KW-0411">Iron-sulfur</keyword>
<evidence type="ECO:0000256" key="5">
    <source>
        <dbReference type="ARBA" id="ARBA00022723"/>
    </source>
</evidence>
<dbReference type="NCBIfam" id="TIGR00539">
    <property type="entry name" value="hemN_rel"/>
    <property type="match status" value="1"/>
</dbReference>
<dbReference type="GO" id="GO:0051539">
    <property type="term" value="F:4 iron, 4 sulfur cluster binding"/>
    <property type="evidence" value="ECO:0007669"/>
    <property type="project" value="UniProtKB-UniRule"/>
</dbReference>
<feature type="domain" description="Radical SAM core" evidence="10">
    <location>
        <begin position="26"/>
        <end position="258"/>
    </location>
</feature>
<dbReference type="PANTHER" id="PTHR13932:SF5">
    <property type="entry name" value="RADICAL S-ADENOSYL METHIONINE DOMAIN-CONTAINING PROTEIN 1, MITOCHONDRIAL"/>
    <property type="match status" value="1"/>
</dbReference>
<dbReference type="Pfam" id="PF06969">
    <property type="entry name" value="HemN_C"/>
    <property type="match status" value="1"/>
</dbReference>
<dbReference type="InterPro" id="IPR007197">
    <property type="entry name" value="rSAM"/>
</dbReference>
<reference evidence="12" key="1">
    <citation type="submission" date="2016-10" db="EMBL/GenBank/DDBJ databases">
        <authorList>
            <person name="Varghese N."/>
        </authorList>
    </citation>
    <scope>NUCLEOTIDE SEQUENCE [LARGE SCALE GENOMIC DNA]</scope>
    <source>
        <strain evidence="12">DSM 17980</strain>
    </source>
</reference>
<gene>
    <name evidence="11" type="ORF">SAMN05421543_11454</name>
</gene>
<evidence type="ECO:0000256" key="2">
    <source>
        <dbReference type="ARBA" id="ARBA00017228"/>
    </source>
</evidence>
<dbReference type="GO" id="GO:0005737">
    <property type="term" value="C:cytoplasm"/>
    <property type="evidence" value="ECO:0007669"/>
    <property type="project" value="UniProtKB-SubCell"/>
</dbReference>
<keyword evidence="6 9" id="KW-0408">Iron</keyword>
<keyword evidence="5 9" id="KW-0479">Metal-binding</keyword>
<comment type="subcellular location">
    <subcellularLocation>
        <location evidence="9">Cytoplasm</location>
    </subcellularLocation>
</comment>
<evidence type="ECO:0000256" key="9">
    <source>
        <dbReference type="RuleBase" id="RU364116"/>
    </source>
</evidence>
<keyword evidence="9" id="KW-0963">Cytoplasm</keyword>
<name>A0A1I7K8M1_9BACL</name>
<dbReference type="RefSeq" id="WP_083430471.1">
    <property type="nucleotide sequence ID" value="NZ_FPBV01000014.1"/>
</dbReference>
<dbReference type="SMART" id="SM00729">
    <property type="entry name" value="Elp3"/>
    <property type="match status" value="1"/>
</dbReference>
<dbReference type="AlphaFoldDB" id="A0A1I7K8M1"/>
<dbReference type="InterPro" id="IPR058240">
    <property type="entry name" value="rSAM_sf"/>
</dbReference>
<dbReference type="InterPro" id="IPR006638">
    <property type="entry name" value="Elp3/MiaA/NifB-like_rSAM"/>
</dbReference>
<evidence type="ECO:0000259" key="10">
    <source>
        <dbReference type="PROSITE" id="PS51918"/>
    </source>
</evidence>
<keyword evidence="9" id="KW-0004">4Fe-4S</keyword>
<keyword evidence="3 9" id="KW-0349">Heme</keyword>
<comment type="similarity">
    <text evidence="1">Belongs to the anaerobic coproporphyrinogen-III oxidase family. HemW subfamily.</text>
</comment>
<keyword evidence="8 9" id="KW-0143">Chaperone</keyword>
<dbReference type="InterPro" id="IPR013785">
    <property type="entry name" value="Aldolase_TIM"/>
</dbReference>
<dbReference type="InterPro" id="IPR010723">
    <property type="entry name" value="HemN_C"/>
</dbReference>
<proteinExistence type="inferred from homology"/>
<evidence type="ECO:0000256" key="7">
    <source>
        <dbReference type="ARBA" id="ARBA00023014"/>
    </source>
</evidence>
<protein>
    <recommendedName>
        <fullName evidence="2 9">Heme chaperone HemW</fullName>
    </recommendedName>
</protein>
<accession>A0A1I7K8M1</accession>
<dbReference type="InterPro" id="IPR034505">
    <property type="entry name" value="Coproporphyrinogen-III_oxidase"/>
</dbReference>
<dbReference type="SUPFAM" id="SSF102114">
    <property type="entry name" value="Radical SAM enzymes"/>
    <property type="match status" value="1"/>
</dbReference>
<evidence type="ECO:0000256" key="8">
    <source>
        <dbReference type="ARBA" id="ARBA00023186"/>
    </source>
</evidence>
<dbReference type="GO" id="GO:0006779">
    <property type="term" value="P:porphyrin-containing compound biosynthetic process"/>
    <property type="evidence" value="ECO:0007669"/>
    <property type="project" value="InterPro"/>
</dbReference>
<dbReference type="Pfam" id="PF04055">
    <property type="entry name" value="Radical_SAM"/>
    <property type="match status" value="1"/>
</dbReference>
<evidence type="ECO:0000256" key="3">
    <source>
        <dbReference type="ARBA" id="ARBA00022617"/>
    </source>
</evidence>
<dbReference type="PANTHER" id="PTHR13932">
    <property type="entry name" value="COPROPORPHYRINIGEN III OXIDASE"/>
    <property type="match status" value="1"/>
</dbReference>
<evidence type="ECO:0000313" key="11">
    <source>
        <dbReference type="EMBL" id="SFU93761.1"/>
    </source>
</evidence>
<dbReference type="GO" id="GO:0046872">
    <property type="term" value="F:metal ion binding"/>
    <property type="evidence" value="ECO:0007669"/>
    <property type="project" value="UniProtKB-UniRule"/>
</dbReference>
<dbReference type="CDD" id="cd01335">
    <property type="entry name" value="Radical_SAM"/>
    <property type="match status" value="1"/>
</dbReference>
<evidence type="ECO:0000256" key="6">
    <source>
        <dbReference type="ARBA" id="ARBA00023004"/>
    </source>
</evidence>
<keyword evidence="4 9" id="KW-0949">S-adenosyl-L-methionine</keyword>
<dbReference type="InterPro" id="IPR004559">
    <property type="entry name" value="HemW-like"/>
</dbReference>
<keyword evidence="12" id="KW-1185">Reference proteome</keyword>